<evidence type="ECO:0000256" key="1">
    <source>
        <dbReference type="SAM" id="MobiDB-lite"/>
    </source>
</evidence>
<dbReference type="Proteomes" id="UP001272137">
    <property type="component" value="Unassembled WGS sequence"/>
</dbReference>
<comment type="caution">
    <text evidence="2">The sequence shown here is derived from an EMBL/GenBank/DDBJ whole genome shotgun (WGS) entry which is preliminary data.</text>
</comment>
<gene>
    <name evidence="2" type="ORF">C7S16_6148</name>
</gene>
<protein>
    <submittedName>
        <fullName evidence="2">Uncharacterized protein</fullName>
    </submittedName>
</protein>
<organism evidence="2 3">
    <name type="scientific">Burkholderia thailandensis</name>
    <dbReference type="NCBI Taxonomy" id="57975"/>
    <lineage>
        <taxon>Bacteria</taxon>
        <taxon>Pseudomonadati</taxon>
        <taxon>Pseudomonadota</taxon>
        <taxon>Betaproteobacteria</taxon>
        <taxon>Burkholderiales</taxon>
        <taxon>Burkholderiaceae</taxon>
        <taxon>Burkholderia</taxon>
        <taxon>pseudomallei group</taxon>
    </lineage>
</organism>
<dbReference type="AlphaFoldDB" id="A0AAW9CW38"/>
<accession>A0AAW9CW38</accession>
<dbReference type="EMBL" id="QXCT01000001">
    <property type="protein sequence ID" value="MDW9253318.1"/>
    <property type="molecule type" value="Genomic_DNA"/>
</dbReference>
<feature type="region of interest" description="Disordered" evidence="1">
    <location>
        <begin position="142"/>
        <end position="164"/>
    </location>
</feature>
<sequence>MRRGRRSRRHDFLPSMECGGGAAPFRTAFASSEPARFDQSFARCLGIPFIWRAKGRVRRAENRFATLAAAHRPGGGPTRPLRRAFLRFRTTRFPSRSRGEAACEIHHTFCCAVGAGRVAPCAKQAAPPMRDALSSRAVHRVHGPDTRYSGSAHIAGKSNLENPQ</sequence>
<name>A0AAW9CW38_BURTH</name>
<proteinExistence type="predicted"/>
<evidence type="ECO:0000313" key="3">
    <source>
        <dbReference type="Proteomes" id="UP001272137"/>
    </source>
</evidence>
<reference evidence="2" key="1">
    <citation type="submission" date="2018-08" db="EMBL/GenBank/DDBJ databases">
        <title>Identification of Burkholderia cepacia strains that express a Burkholderia pseudomallei-like capsular polysaccharide.</title>
        <authorList>
            <person name="Burtnick M.N."/>
            <person name="Vongsouvath M."/>
            <person name="Newton P."/>
            <person name="Wuthiekanun V."/>
            <person name="Limmathurotsakul D."/>
            <person name="Brett P.J."/>
            <person name="Chantratita N."/>
            <person name="Dance D.A."/>
        </authorList>
    </citation>
    <scope>NUCLEOTIDE SEQUENCE</scope>
    <source>
        <strain evidence="2">SBXCC001</strain>
    </source>
</reference>
<evidence type="ECO:0000313" key="2">
    <source>
        <dbReference type="EMBL" id="MDW9253318.1"/>
    </source>
</evidence>